<comment type="caution">
    <text evidence="6">The sequence shown here is derived from an EMBL/GenBank/DDBJ whole genome shotgun (WGS) entry which is preliminary data.</text>
</comment>
<protein>
    <submittedName>
        <fullName evidence="6">TetR family transcriptional regulator</fullName>
    </submittedName>
</protein>
<dbReference type="EMBL" id="BMRB01000001">
    <property type="protein sequence ID" value="GGS12591.1"/>
    <property type="molecule type" value="Genomic_DNA"/>
</dbReference>
<accession>A0A918L664</accession>
<feature type="domain" description="HTH tetR-type" evidence="5">
    <location>
        <begin position="5"/>
        <end position="65"/>
    </location>
</feature>
<dbReference type="InterPro" id="IPR011075">
    <property type="entry name" value="TetR_C"/>
</dbReference>
<dbReference type="PROSITE" id="PS50977">
    <property type="entry name" value="HTH_TETR_2"/>
    <property type="match status" value="1"/>
</dbReference>
<evidence type="ECO:0000256" key="4">
    <source>
        <dbReference type="PROSITE-ProRule" id="PRU00335"/>
    </source>
</evidence>
<dbReference type="SUPFAM" id="SSF46689">
    <property type="entry name" value="Homeodomain-like"/>
    <property type="match status" value="1"/>
</dbReference>
<dbReference type="GO" id="GO:0003677">
    <property type="term" value="F:DNA binding"/>
    <property type="evidence" value="ECO:0007669"/>
    <property type="project" value="UniProtKB-UniRule"/>
</dbReference>
<feature type="DNA-binding region" description="H-T-H motif" evidence="4">
    <location>
        <begin position="28"/>
        <end position="47"/>
    </location>
</feature>
<dbReference type="RefSeq" id="WP_189208230.1">
    <property type="nucleotide sequence ID" value="NZ_BMRB01000001.1"/>
</dbReference>
<dbReference type="InterPro" id="IPR009057">
    <property type="entry name" value="Homeodomain-like_sf"/>
</dbReference>
<reference evidence="6" key="2">
    <citation type="submission" date="2020-09" db="EMBL/GenBank/DDBJ databases">
        <authorList>
            <person name="Sun Q."/>
            <person name="Ohkuma M."/>
        </authorList>
    </citation>
    <scope>NUCLEOTIDE SEQUENCE</scope>
    <source>
        <strain evidence="6">JCM 3276</strain>
    </source>
</reference>
<name>A0A918L664_9PSEU</name>
<evidence type="ECO:0000256" key="1">
    <source>
        <dbReference type="ARBA" id="ARBA00023015"/>
    </source>
</evidence>
<evidence type="ECO:0000259" key="5">
    <source>
        <dbReference type="PROSITE" id="PS50977"/>
    </source>
</evidence>
<evidence type="ECO:0000256" key="3">
    <source>
        <dbReference type="ARBA" id="ARBA00023163"/>
    </source>
</evidence>
<dbReference type="InterPro" id="IPR001647">
    <property type="entry name" value="HTH_TetR"/>
</dbReference>
<dbReference type="AlphaFoldDB" id="A0A918L664"/>
<organism evidence="6 7">
    <name type="scientific">Actinokineospora fastidiosa</name>
    <dbReference type="NCBI Taxonomy" id="1816"/>
    <lineage>
        <taxon>Bacteria</taxon>
        <taxon>Bacillati</taxon>
        <taxon>Actinomycetota</taxon>
        <taxon>Actinomycetes</taxon>
        <taxon>Pseudonocardiales</taxon>
        <taxon>Pseudonocardiaceae</taxon>
        <taxon>Actinokineospora</taxon>
    </lineage>
</organism>
<keyword evidence="7" id="KW-1185">Reference proteome</keyword>
<proteinExistence type="predicted"/>
<reference evidence="6" key="1">
    <citation type="journal article" date="2014" name="Int. J. Syst. Evol. Microbiol.">
        <title>Complete genome sequence of Corynebacterium casei LMG S-19264T (=DSM 44701T), isolated from a smear-ripened cheese.</title>
        <authorList>
            <consortium name="US DOE Joint Genome Institute (JGI-PGF)"/>
            <person name="Walter F."/>
            <person name="Albersmeier A."/>
            <person name="Kalinowski J."/>
            <person name="Ruckert C."/>
        </authorList>
    </citation>
    <scope>NUCLEOTIDE SEQUENCE</scope>
    <source>
        <strain evidence="6">JCM 3276</strain>
    </source>
</reference>
<dbReference type="InterPro" id="IPR036271">
    <property type="entry name" value="Tet_transcr_reg_TetR-rel_C_sf"/>
</dbReference>
<dbReference type="Pfam" id="PF00440">
    <property type="entry name" value="TetR_N"/>
    <property type="match status" value="1"/>
</dbReference>
<dbReference type="PANTHER" id="PTHR47506:SF3">
    <property type="entry name" value="HTH-TYPE TRANSCRIPTIONAL REGULATOR LMRA"/>
    <property type="match status" value="1"/>
</dbReference>
<evidence type="ECO:0000313" key="7">
    <source>
        <dbReference type="Proteomes" id="UP000660680"/>
    </source>
</evidence>
<gene>
    <name evidence="6" type="ORF">GCM10010171_00300</name>
</gene>
<keyword evidence="1" id="KW-0805">Transcription regulation</keyword>
<sequence>MGRTSSARERLLDSACDLIHERGYAAIGVAEICARADVRKGSFYHFFESKQALTAEAVDQHWAQRRAVWTAELSGPDPALARLERLVRAQASAQADGKRAHGRVRGCLFGNLATEVTPADGDLGARVAAVFAEQTDLVASALADAVAEGAVPADLDVAPTARAVLAHLEGMVLFARLADDPGVLDGLWAQTRLLIRAR</sequence>
<keyword evidence="3" id="KW-0804">Transcription</keyword>
<dbReference type="SUPFAM" id="SSF48498">
    <property type="entry name" value="Tetracyclin repressor-like, C-terminal domain"/>
    <property type="match status" value="1"/>
</dbReference>
<dbReference type="Proteomes" id="UP000660680">
    <property type="component" value="Unassembled WGS sequence"/>
</dbReference>
<keyword evidence="2 4" id="KW-0238">DNA-binding</keyword>
<dbReference type="Pfam" id="PF16925">
    <property type="entry name" value="TetR_C_13"/>
    <property type="match status" value="1"/>
</dbReference>
<dbReference type="PRINTS" id="PR00455">
    <property type="entry name" value="HTHTETR"/>
</dbReference>
<evidence type="ECO:0000256" key="2">
    <source>
        <dbReference type="ARBA" id="ARBA00023125"/>
    </source>
</evidence>
<dbReference type="PANTHER" id="PTHR47506">
    <property type="entry name" value="TRANSCRIPTIONAL REGULATORY PROTEIN"/>
    <property type="match status" value="1"/>
</dbReference>
<dbReference type="Gene3D" id="1.10.357.10">
    <property type="entry name" value="Tetracycline Repressor, domain 2"/>
    <property type="match status" value="1"/>
</dbReference>
<evidence type="ECO:0000313" key="6">
    <source>
        <dbReference type="EMBL" id="GGS12591.1"/>
    </source>
</evidence>